<dbReference type="EMBL" id="BMNK01000014">
    <property type="protein sequence ID" value="GGP13483.1"/>
    <property type="molecule type" value="Genomic_DNA"/>
</dbReference>
<dbReference type="Proteomes" id="UP000660745">
    <property type="component" value="Unassembled WGS sequence"/>
</dbReference>
<evidence type="ECO:0000256" key="2">
    <source>
        <dbReference type="ARBA" id="ARBA00023125"/>
    </source>
</evidence>
<keyword evidence="1" id="KW-0805">Transcription regulation</keyword>
<sequence>MPKGITREKVVAAALELLDEKGIEGVTVRALAERLDVRAPALYWHLRNK</sequence>
<evidence type="ECO:0000256" key="3">
    <source>
        <dbReference type="ARBA" id="ARBA00023163"/>
    </source>
</evidence>
<protein>
    <recommendedName>
        <fullName evidence="5">HTH tetR-type domain-containing protein</fullName>
    </recommendedName>
</protein>
<accession>A0A918E946</accession>
<dbReference type="RefSeq" id="WP_225277857.1">
    <property type="nucleotide sequence ID" value="NZ_BMNK01000014.1"/>
</dbReference>
<evidence type="ECO:0000256" key="1">
    <source>
        <dbReference type="ARBA" id="ARBA00023015"/>
    </source>
</evidence>
<dbReference type="InterPro" id="IPR009057">
    <property type="entry name" value="Homeodomain-like_sf"/>
</dbReference>
<organism evidence="6 7">
    <name type="scientific">Nonomuraea glycinis</name>
    <dbReference type="NCBI Taxonomy" id="2047744"/>
    <lineage>
        <taxon>Bacteria</taxon>
        <taxon>Bacillati</taxon>
        <taxon>Actinomycetota</taxon>
        <taxon>Actinomycetes</taxon>
        <taxon>Streptosporangiales</taxon>
        <taxon>Streptosporangiaceae</taxon>
        <taxon>Nonomuraea</taxon>
    </lineage>
</organism>
<name>A0A918E946_9ACTN</name>
<keyword evidence="2 4" id="KW-0238">DNA-binding</keyword>
<evidence type="ECO:0000313" key="7">
    <source>
        <dbReference type="Proteomes" id="UP000660745"/>
    </source>
</evidence>
<dbReference type="PANTHER" id="PTHR30055">
    <property type="entry name" value="HTH-TYPE TRANSCRIPTIONAL REGULATOR RUTR"/>
    <property type="match status" value="1"/>
</dbReference>
<keyword evidence="7" id="KW-1185">Reference proteome</keyword>
<feature type="DNA-binding region" description="H-T-H motif" evidence="4">
    <location>
        <begin position="27"/>
        <end position="46"/>
    </location>
</feature>
<dbReference type="PANTHER" id="PTHR30055:SF151">
    <property type="entry name" value="TRANSCRIPTIONAL REGULATORY PROTEIN"/>
    <property type="match status" value="1"/>
</dbReference>
<feature type="domain" description="HTH tetR-type" evidence="5">
    <location>
        <begin position="4"/>
        <end position="49"/>
    </location>
</feature>
<dbReference type="Gene3D" id="1.10.10.60">
    <property type="entry name" value="Homeodomain-like"/>
    <property type="match status" value="1"/>
</dbReference>
<dbReference type="GO" id="GO:0003700">
    <property type="term" value="F:DNA-binding transcription factor activity"/>
    <property type="evidence" value="ECO:0007669"/>
    <property type="project" value="TreeGrafter"/>
</dbReference>
<gene>
    <name evidence="6" type="ORF">GCM10012278_65430</name>
</gene>
<keyword evidence="3" id="KW-0804">Transcription</keyword>
<proteinExistence type="predicted"/>
<dbReference type="InterPro" id="IPR050109">
    <property type="entry name" value="HTH-type_TetR-like_transc_reg"/>
</dbReference>
<dbReference type="Pfam" id="PF00440">
    <property type="entry name" value="TetR_N"/>
    <property type="match status" value="1"/>
</dbReference>
<reference evidence="6" key="2">
    <citation type="submission" date="2020-09" db="EMBL/GenBank/DDBJ databases">
        <authorList>
            <person name="Sun Q."/>
            <person name="Zhou Y."/>
        </authorList>
    </citation>
    <scope>NUCLEOTIDE SEQUENCE</scope>
    <source>
        <strain evidence="6">CGMCC 4.7430</strain>
    </source>
</reference>
<dbReference type="GO" id="GO:0000976">
    <property type="term" value="F:transcription cis-regulatory region binding"/>
    <property type="evidence" value="ECO:0007669"/>
    <property type="project" value="TreeGrafter"/>
</dbReference>
<dbReference type="SUPFAM" id="SSF46689">
    <property type="entry name" value="Homeodomain-like"/>
    <property type="match status" value="1"/>
</dbReference>
<reference evidence="6" key="1">
    <citation type="journal article" date="2014" name="Int. J. Syst. Evol. Microbiol.">
        <title>Complete genome sequence of Corynebacterium casei LMG S-19264T (=DSM 44701T), isolated from a smear-ripened cheese.</title>
        <authorList>
            <consortium name="US DOE Joint Genome Institute (JGI-PGF)"/>
            <person name="Walter F."/>
            <person name="Albersmeier A."/>
            <person name="Kalinowski J."/>
            <person name="Ruckert C."/>
        </authorList>
    </citation>
    <scope>NUCLEOTIDE SEQUENCE</scope>
    <source>
        <strain evidence="6">CGMCC 4.7430</strain>
    </source>
</reference>
<dbReference type="InterPro" id="IPR001647">
    <property type="entry name" value="HTH_TetR"/>
</dbReference>
<evidence type="ECO:0000313" key="6">
    <source>
        <dbReference type="EMBL" id="GGP13483.1"/>
    </source>
</evidence>
<dbReference type="PROSITE" id="PS50977">
    <property type="entry name" value="HTH_TETR_2"/>
    <property type="match status" value="1"/>
</dbReference>
<evidence type="ECO:0000256" key="4">
    <source>
        <dbReference type="PROSITE-ProRule" id="PRU00335"/>
    </source>
</evidence>
<comment type="caution">
    <text evidence="6">The sequence shown here is derived from an EMBL/GenBank/DDBJ whole genome shotgun (WGS) entry which is preliminary data.</text>
</comment>
<dbReference type="AlphaFoldDB" id="A0A918E946"/>
<evidence type="ECO:0000259" key="5">
    <source>
        <dbReference type="PROSITE" id="PS50977"/>
    </source>
</evidence>
<dbReference type="PRINTS" id="PR00455">
    <property type="entry name" value="HTHTETR"/>
</dbReference>